<keyword evidence="3" id="KW-0813">Transport</keyword>
<dbReference type="PANTHER" id="PTHR15184:SF71">
    <property type="entry name" value="ATP SYNTHASE SUBUNIT BETA, MITOCHONDRIAL"/>
    <property type="match status" value="1"/>
</dbReference>
<dbReference type="Proteomes" id="UP000017938">
    <property type="component" value="Unassembled WGS sequence"/>
</dbReference>
<evidence type="ECO:0000256" key="1">
    <source>
        <dbReference type="ARBA" id="ARBA00004370"/>
    </source>
</evidence>
<dbReference type="Pfam" id="PF02874">
    <property type="entry name" value="ATP-synt_ab_N"/>
    <property type="match status" value="1"/>
</dbReference>
<comment type="subcellular location">
    <subcellularLocation>
        <location evidence="1">Membrane</location>
    </subcellularLocation>
</comment>
<comment type="similarity">
    <text evidence="2">Belongs to the ATPase alpha/beta chains family.</text>
</comment>
<organism evidence="11 12">
    <name type="scientific">Candidatus Colimorpha enterica</name>
    <dbReference type="NCBI Taxonomy" id="3083063"/>
    <lineage>
        <taxon>Bacteria</taxon>
        <taxon>Pseudomonadati</taxon>
        <taxon>Bacteroidota</taxon>
        <taxon>Bacteroidia</taxon>
        <taxon>Bacteroidales</taxon>
        <taxon>Candidatus Colimorpha</taxon>
    </lineage>
</organism>
<dbReference type="GO" id="GO:0005524">
    <property type="term" value="F:ATP binding"/>
    <property type="evidence" value="ECO:0007669"/>
    <property type="project" value="UniProtKB-KW"/>
</dbReference>
<dbReference type="SUPFAM" id="SSF50615">
    <property type="entry name" value="N-terminal domain of alpha and beta subunits of F1 ATP synthase"/>
    <property type="match status" value="1"/>
</dbReference>
<evidence type="ECO:0000256" key="7">
    <source>
        <dbReference type="ARBA" id="ARBA00023136"/>
    </source>
</evidence>
<evidence type="ECO:0000256" key="9">
    <source>
        <dbReference type="ARBA" id="ARBA00023310"/>
    </source>
</evidence>
<reference evidence="11" key="1">
    <citation type="submission" date="2012-11" db="EMBL/GenBank/DDBJ databases">
        <title>Dependencies among metagenomic species, viruses, plasmids and units of genetic variation.</title>
        <authorList>
            <person name="Nielsen H.B."/>
            <person name="Almeida M."/>
            <person name="Juncker A.S."/>
            <person name="Rasmussen S."/>
            <person name="Li J."/>
            <person name="Sunagawa S."/>
            <person name="Plichta D."/>
            <person name="Gautier L."/>
            <person name="Le Chatelier E."/>
            <person name="Peletier E."/>
            <person name="Bonde I."/>
            <person name="Nielsen T."/>
            <person name="Manichanh C."/>
            <person name="Arumugam M."/>
            <person name="Batto J."/>
            <person name="Santos M.B.Q.D."/>
            <person name="Blom N."/>
            <person name="Borruel N."/>
            <person name="Burgdorf K.S."/>
            <person name="Boumezbeur F."/>
            <person name="Casellas F."/>
            <person name="Dore J."/>
            <person name="Guarner F."/>
            <person name="Hansen T."/>
            <person name="Hildebrand F."/>
            <person name="Kaas R.S."/>
            <person name="Kennedy S."/>
            <person name="Kristiansen K."/>
            <person name="Kultima J.R."/>
            <person name="Leonard P."/>
            <person name="Levenez F."/>
            <person name="Lund O."/>
            <person name="Moumen B."/>
            <person name="Le Paslier D."/>
            <person name="Pons N."/>
            <person name="Pedersen O."/>
            <person name="Prifti E."/>
            <person name="Qin J."/>
            <person name="Raes J."/>
            <person name="Tap J."/>
            <person name="Tims S."/>
            <person name="Ussery D.W."/>
            <person name="Yamada T."/>
            <person name="MetaHit consortium"/>
            <person name="Renault P."/>
            <person name="Sicheritz-Ponten T."/>
            <person name="Bork P."/>
            <person name="Wang J."/>
            <person name="Brunak S."/>
            <person name="Ehrlich S.D."/>
        </authorList>
    </citation>
    <scope>NUCLEOTIDE SEQUENCE [LARGE SCALE GENOMIC DNA]</scope>
</reference>
<keyword evidence="6" id="KW-0406">Ion transport</keyword>
<evidence type="ECO:0000313" key="12">
    <source>
        <dbReference type="Proteomes" id="UP000017938"/>
    </source>
</evidence>
<keyword evidence="5" id="KW-0067">ATP-binding</keyword>
<evidence type="ECO:0000256" key="3">
    <source>
        <dbReference type="ARBA" id="ARBA00022448"/>
    </source>
</evidence>
<protein>
    <submittedName>
        <fullName evidence="11">ATP synthase subunit beta</fullName>
    </submittedName>
</protein>
<dbReference type="EMBL" id="CBFW010000255">
    <property type="protein sequence ID" value="CDC74857.1"/>
    <property type="molecule type" value="Genomic_DNA"/>
</dbReference>
<dbReference type="InterPro" id="IPR004100">
    <property type="entry name" value="ATPase_F1/V1/A1_a/bsu_N"/>
</dbReference>
<evidence type="ECO:0000256" key="2">
    <source>
        <dbReference type="ARBA" id="ARBA00008936"/>
    </source>
</evidence>
<dbReference type="STRING" id="1263015.BN580_01652"/>
<dbReference type="GO" id="GO:0045259">
    <property type="term" value="C:proton-transporting ATP synthase complex"/>
    <property type="evidence" value="ECO:0007669"/>
    <property type="project" value="UniProtKB-KW"/>
</dbReference>
<dbReference type="GO" id="GO:0046933">
    <property type="term" value="F:proton-transporting ATP synthase activity, rotational mechanism"/>
    <property type="evidence" value="ECO:0007669"/>
    <property type="project" value="TreeGrafter"/>
</dbReference>
<dbReference type="Gene3D" id="3.40.50.300">
    <property type="entry name" value="P-loop containing nucleotide triphosphate hydrolases"/>
    <property type="match status" value="1"/>
</dbReference>
<evidence type="ECO:0000313" key="11">
    <source>
        <dbReference type="EMBL" id="CDC74857.1"/>
    </source>
</evidence>
<dbReference type="InterPro" id="IPR050053">
    <property type="entry name" value="ATPase_alpha/beta_chains"/>
</dbReference>
<proteinExistence type="inferred from homology"/>
<evidence type="ECO:0000256" key="5">
    <source>
        <dbReference type="ARBA" id="ARBA00022840"/>
    </source>
</evidence>
<keyword evidence="7" id="KW-0472">Membrane</keyword>
<evidence type="ECO:0000256" key="6">
    <source>
        <dbReference type="ARBA" id="ARBA00023065"/>
    </source>
</evidence>
<dbReference type="SUPFAM" id="SSF52540">
    <property type="entry name" value="P-loop containing nucleoside triphosphate hydrolases"/>
    <property type="match status" value="1"/>
</dbReference>
<dbReference type="InterPro" id="IPR027417">
    <property type="entry name" value="P-loop_NTPase"/>
</dbReference>
<accession>R6UVW7</accession>
<gene>
    <name evidence="11" type="ORF">BN580_01652</name>
</gene>
<dbReference type="Gene3D" id="2.40.10.170">
    <property type="match status" value="1"/>
</dbReference>
<evidence type="ECO:0000259" key="10">
    <source>
        <dbReference type="Pfam" id="PF02874"/>
    </source>
</evidence>
<evidence type="ECO:0000256" key="4">
    <source>
        <dbReference type="ARBA" id="ARBA00022741"/>
    </source>
</evidence>
<name>R6UVW7_9BACT</name>
<evidence type="ECO:0000256" key="8">
    <source>
        <dbReference type="ARBA" id="ARBA00023196"/>
    </source>
</evidence>
<feature type="domain" description="ATPase F1/V1/A1 complex alpha/beta subunit N-terminal" evidence="10">
    <location>
        <begin position="9"/>
        <end position="71"/>
    </location>
</feature>
<comment type="caution">
    <text evidence="11">The sequence shown here is derived from an EMBL/GenBank/DDBJ whole genome shotgun (WGS) entry which is preliminary data.</text>
</comment>
<keyword evidence="4" id="KW-0547">Nucleotide-binding</keyword>
<dbReference type="InterPro" id="IPR036121">
    <property type="entry name" value="ATPase_F1/V1/A1_a/bsu_N_sf"/>
</dbReference>
<sequence length="139" mass="14985">MNEISVGTVIRICGPVIDVRIENGVMLPIYALLECEDTGHHMEVAAQLGADTLRCIAIEATDGLRCGTTVKGDGEGITIPVGDGLAGRVIDVLGRPIDGLGEISADKRLPIHREPAFRYTASRRRSATRDRCATYLRRG</sequence>
<dbReference type="AlphaFoldDB" id="R6UVW7"/>
<dbReference type="PANTHER" id="PTHR15184">
    <property type="entry name" value="ATP SYNTHASE"/>
    <property type="match status" value="1"/>
</dbReference>
<keyword evidence="8" id="KW-0139">CF(1)</keyword>
<keyword evidence="9" id="KW-0066">ATP synthesis</keyword>